<evidence type="ECO:0000313" key="2">
    <source>
        <dbReference type="EMBL" id="SFM56071.1"/>
    </source>
</evidence>
<dbReference type="AlphaFoldDB" id="A0A1I4RV62"/>
<evidence type="ECO:0000313" key="3">
    <source>
        <dbReference type="Proteomes" id="UP000183287"/>
    </source>
</evidence>
<dbReference type="Pfam" id="PF01972">
    <property type="entry name" value="SDH_protease"/>
    <property type="match status" value="1"/>
</dbReference>
<evidence type="ECO:0000256" key="1">
    <source>
        <dbReference type="SAM" id="MobiDB-lite"/>
    </source>
</evidence>
<dbReference type="Proteomes" id="UP000183287">
    <property type="component" value="Unassembled WGS sequence"/>
</dbReference>
<dbReference type="EMBL" id="FOUB01000035">
    <property type="protein sequence ID" value="SFM56071.1"/>
    <property type="molecule type" value="Genomic_DNA"/>
</dbReference>
<reference evidence="3" key="1">
    <citation type="submission" date="2016-10" db="EMBL/GenBank/DDBJ databases">
        <authorList>
            <person name="Varghese N."/>
            <person name="Submissions S."/>
        </authorList>
    </citation>
    <scope>NUCLEOTIDE SEQUENCE [LARGE SCALE GENOMIC DNA]</scope>
    <source>
        <strain evidence="3">Nm44</strain>
    </source>
</reference>
<feature type="region of interest" description="Disordered" evidence="1">
    <location>
        <begin position="280"/>
        <end position="309"/>
    </location>
</feature>
<dbReference type="Gene3D" id="3.90.226.10">
    <property type="entry name" value="2-enoyl-CoA Hydratase, Chain A, domain 1"/>
    <property type="match status" value="1"/>
</dbReference>
<sequence>MNNTELTEQEINNIAKSVSSDLMLISGDIDYDTQEAVLKTLKSRKNKHENLIFILATPGGFPDCAYRMSREIQHKYKKSTALIAGWCKSAGTLCVIGASELVMADEAELGPLDVQLLRRDELGELDSGLVISEALNNLEYHAFSLFESFFLKIKEKSKGSVTFKTSTEIAASITKGLFEELYKQIDPQKIGEVARSLAIAKAYGVRLNLWAKNMKDHALDNLTLGYPSHGFVIDRREASGLFHRVRSPSNDESRIIEIIGDMAIEPARSTTVFYLNAEENIHETPNDKERSKEVEEIKQSNGRPVKAAK</sequence>
<dbReference type="OrthoDB" id="1493005at2"/>
<dbReference type="RefSeq" id="WP_074905930.1">
    <property type="nucleotide sequence ID" value="NZ_FOUB01000035.1"/>
</dbReference>
<keyword evidence="3" id="KW-1185">Reference proteome</keyword>
<gene>
    <name evidence="2" type="ORF">SAMN05421863_103536</name>
</gene>
<dbReference type="GO" id="GO:0016020">
    <property type="term" value="C:membrane"/>
    <property type="evidence" value="ECO:0007669"/>
    <property type="project" value="InterPro"/>
</dbReference>
<dbReference type="PANTHER" id="PTHR35984">
    <property type="entry name" value="PERIPLASMIC SERINE PROTEASE"/>
    <property type="match status" value="1"/>
</dbReference>
<dbReference type="InterPro" id="IPR002825">
    <property type="entry name" value="Pept_S49_ser-pept_pro"/>
</dbReference>
<feature type="compositionally biased region" description="Basic and acidic residues" evidence="1">
    <location>
        <begin position="280"/>
        <end position="298"/>
    </location>
</feature>
<organism evidence="2 3">
    <name type="scientific">Nitrosomonas communis</name>
    <dbReference type="NCBI Taxonomy" id="44574"/>
    <lineage>
        <taxon>Bacteria</taxon>
        <taxon>Pseudomonadati</taxon>
        <taxon>Pseudomonadota</taxon>
        <taxon>Betaproteobacteria</taxon>
        <taxon>Nitrosomonadales</taxon>
        <taxon>Nitrosomonadaceae</taxon>
        <taxon>Nitrosomonas</taxon>
    </lineage>
</organism>
<protein>
    <submittedName>
        <fullName evidence="2">Serine dehydrogenase proteinase</fullName>
    </submittedName>
</protein>
<dbReference type="InterPro" id="IPR029045">
    <property type="entry name" value="ClpP/crotonase-like_dom_sf"/>
</dbReference>
<accession>A0A1I4RV62</accession>
<dbReference type="PANTHER" id="PTHR35984:SF1">
    <property type="entry name" value="PERIPLASMIC SERINE PROTEASE"/>
    <property type="match status" value="1"/>
</dbReference>
<name>A0A1I4RV62_9PROT</name>
<proteinExistence type="predicted"/>
<dbReference type="SUPFAM" id="SSF52096">
    <property type="entry name" value="ClpP/crotonase"/>
    <property type="match status" value="1"/>
</dbReference>